<keyword evidence="2" id="KW-1185">Reference proteome</keyword>
<comment type="caution">
    <text evidence="1">The sequence shown here is derived from an EMBL/GenBank/DDBJ whole genome shotgun (WGS) entry which is preliminary data.</text>
</comment>
<evidence type="ECO:0008006" key="3">
    <source>
        <dbReference type="Google" id="ProtNLM"/>
    </source>
</evidence>
<protein>
    <recommendedName>
        <fullName evidence="3">Type IV toxin-antitoxin system AbiEi family antitoxin domain-containing protein</fullName>
    </recommendedName>
</protein>
<organism evidence="1 2">
    <name type="scientific">Candidatus Cryosericum odellii</name>
    <dbReference type="NCBI Taxonomy" id="2290917"/>
    <lineage>
        <taxon>Bacteria</taxon>
        <taxon>Pseudomonadati</taxon>
        <taxon>Caldisericota/Cryosericota group</taxon>
        <taxon>Candidatus Cryosericota</taxon>
        <taxon>Candidatus Cryosericia</taxon>
        <taxon>Candidatus Cryosericales</taxon>
        <taxon>Candidatus Cryosericaceae</taxon>
        <taxon>Candidatus Cryosericum</taxon>
    </lineage>
</organism>
<dbReference type="AlphaFoldDB" id="A0A398D885"/>
<sequence>MSTRDYLDLLSTWKQKELFRTVDFATLLSRNMSSVRVELSRLVARGMLNRVSKGLYLNPYNPPTQEELAMLLKPPAYISMESALARHGILSQSPFTMTLVTTGSTGTVDAMNTRFEYHHLQSAWFVGYRRRDTYDLAEPEKALCDLVYLRYRWARELSEDRMRSLLDDMALAELHKVLLRRYVRLMRLEDSFRQLQIPL</sequence>
<reference evidence="1 2" key="1">
    <citation type="submission" date="2018-09" db="EMBL/GenBank/DDBJ databases">
        <title>Discovery and Ecogenomic Context for Candidatus Cryosericales, a Global Caldiserica Order Active in Thawing Permafrost.</title>
        <authorList>
            <person name="Martinez M.A."/>
            <person name="Woodcroft B.J."/>
            <person name="Ignacio Espinoza J.C."/>
            <person name="Zayed A."/>
            <person name="Singleton C.M."/>
            <person name="Boyd J."/>
            <person name="Li Y.-F."/>
            <person name="Purvine S."/>
            <person name="Maughan H."/>
            <person name="Hodgkins S.B."/>
            <person name="Anderson D."/>
            <person name="Sederholm M."/>
            <person name="Temperton B."/>
            <person name="Saleska S.R."/>
            <person name="Tyson G.W."/>
            <person name="Rich V.I."/>
        </authorList>
    </citation>
    <scope>NUCLEOTIDE SEQUENCE [LARGE SCALE GENOMIC DNA]</scope>
    <source>
        <strain evidence="1 2">SMC6</strain>
    </source>
</reference>
<accession>A0A398D885</accession>
<dbReference type="Proteomes" id="UP000266260">
    <property type="component" value="Unassembled WGS sequence"/>
</dbReference>
<dbReference type="RefSeq" id="WP_119175294.1">
    <property type="nucleotide sequence ID" value="NZ_QXIT01000013.1"/>
</dbReference>
<evidence type="ECO:0000313" key="1">
    <source>
        <dbReference type="EMBL" id="RIE10800.1"/>
    </source>
</evidence>
<gene>
    <name evidence="1" type="ORF">SMC6_00475</name>
</gene>
<name>A0A398D885_9BACT</name>
<proteinExistence type="predicted"/>
<evidence type="ECO:0000313" key="2">
    <source>
        <dbReference type="Proteomes" id="UP000266260"/>
    </source>
</evidence>
<dbReference type="EMBL" id="QXIT01000013">
    <property type="protein sequence ID" value="RIE10800.1"/>
    <property type="molecule type" value="Genomic_DNA"/>
</dbReference>